<dbReference type="InterPro" id="IPR018649">
    <property type="entry name" value="SHOCT"/>
</dbReference>
<keyword evidence="2" id="KW-1133">Transmembrane helix</keyword>
<reference evidence="4 5" key="1">
    <citation type="submission" date="2020-08" db="EMBL/GenBank/DDBJ databases">
        <title>Genomic Encyclopedia of Type Strains, Phase IV (KMG-IV): sequencing the most valuable type-strain genomes for metagenomic binning, comparative biology and taxonomic classification.</title>
        <authorList>
            <person name="Goeker M."/>
        </authorList>
    </citation>
    <scope>NUCLEOTIDE SEQUENCE [LARGE SCALE GENOMIC DNA]</scope>
    <source>
        <strain evidence="4 5">DSM 100397</strain>
    </source>
</reference>
<feature type="compositionally biased region" description="Polar residues" evidence="1">
    <location>
        <begin position="101"/>
        <end position="111"/>
    </location>
</feature>
<proteinExistence type="predicted"/>
<keyword evidence="5" id="KW-1185">Reference proteome</keyword>
<evidence type="ECO:0000259" key="3">
    <source>
        <dbReference type="Pfam" id="PF09851"/>
    </source>
</evidence>
<protein>
    <recommendedName>
        <fullName evidence="3">SHOCT domain-containing protein</fullName>
    </recommendedName>
</protein>
<comment type="caution">
    <text evidence="4">The sequence shown here is derived from an EMBL/GenBank/DDBJ whole genome shotgun (WGS) entry which is preliminary data.</text>
</comment>
<dbReference type="Pfam" id="PF09851">
    <property type="entry name" value="SHOCT"/>
    <property type="match status" value="1"/>
</dbReference>
<dbReference type="RefSeq" id="WP_182492595.1">
    <property type="nucleotide sequence ID" value="NZ_JACJIS010000001.1"/>
</dbReference>
<evidence type="ECO:0000256" key="2">
    <source>
        <dbReference type="SAM" id="Phobius"/>
    </source>
</evidence>
<sequence>MDKYDKLKELKEMFDNGLLEESEFNKLKKQILFKTETDNENDAELPRNYVSDYQSKSEKPKRMSTSATILYTIIGIALFAFAKKTFFKADEPIQITTENRSAELENNNYTNEHNESKGNTNKNNSYQNNNNSIMNNNGYHMGRDGRVYENSACSLCKGTGVETGRNIATGELEGRICPMCDGRGVRSY</sequence>
<feature type="transmembrane region" description="Helical" evidence="2">
    <location>
        <begin position="63"/>
        <end position="82"/>
    </location>
</feature>
<feature type="region of interest" description="Disordered" evidence="1">
    <location>
        <begin position="101"/>
        <end position="137"/>
    </location>
</feature>
<name>A0ABR6DLM1_9FLAO</name>
<keyword evidence="2" id="KW-0812">Transmembrane</keyword>
<keyword evidence="2" id="KW-0472">Membrane</keyword>
<feature type="compositionally biased region" description="Low complexity" evidence="1">
    <location>
        <begin position="119"/>
        <end position="137"/>
    </location>
</feature>
<gene>
    <name evidence="4" type="ORF">GGR22_000714</name>
</gene>
<dbReference type="Proteomes" id="UP000555003">
    <property type="component" value="Unassembled WGS sequence"/>
</dbReference>
<dbReference type="EMBL" id="JACJIS010000001">
    <property type="protein sequence ID" value="MBA9072588.1"/>
    <property type="molecule type" value="Genomic_DNA"/>
</dbReference>
<evidence type="ECO:0000313" key="5">
    <source>
        <dbReference type="Proteomes" id="UP000555003"/>
    </source>
</evidence>
<accession>A0ABR6DLM1</accession>
<organism evidence="4 5">
    <name type="scientific">Flavobacterium gossypii</name>
    <dbReference type="NCBI Taxonomy" id="1646119"/>
    <lineage>
        <taxon>Bacteria</taxon>
        <taxon>Pseudomonadati</taxon>
        <taxon>Bacteroidota</taxon>
        <taxon>Flavobacteriia</taxon>
        <taxon>Flavobacteriales</taxon>
        <taxon>Flavobacteriaceae</taxon>
        <taxon>Flavobacterium</taxon>
    </lineage>
</organism>
<evidence type="ECO:0000256" key="1">
    <source>
        <dbReference type="SAM" id="MobiDB-lite"/>
    </source>
</evidence>
<evidence type="ECO:0000313" key="4">
    <source>
        <dbReference type="EMBL" id="MBA9072588.1"/>
    </source>
</evidence>
<feature type="domain" description="SHOCT" evidence="3">
    <location>
        <begin position="5"/>
        <end position="32"/>
    </location>
</feature>